<dbReference type="Pfam" id="PF13160">
    <property type="entry name" value="DUF3995"/>
    <property type="match status" value="1"/>
</dbReference>
<dbReference type="EMBL" id="JAUYVU010000002">
    <property type="protein sequence ID" value="MDP2540419.1"/>
    <property type="molecule type" value="Genomic_DNA"/>
</dbReference>
<evidence type="ECO:0000256" key="1">
    <source>
        <dbReference type="SAM" id="Phobius"/>
    </source>
</evidence>
<protein>
    <submittedName>
        <fullName evidence="2">DUF3995 domain-containing protein</fullName>
    </submittedName>
</protein>
<dbReference type="Proteomes" id="UP000222163">
    <property type="component" value="Unassembled WGS sequence"/>
</dbReference>
<proteinExistence type="predicted"/>
<dbReference type="Proteomes" id="UP001242342">
    <property type="component" value="Unassembled WGS sequence"/>
</dbReference>
<organism evidence="3 4">
    <name type="scientific">Tenacibaculum discolor</name>
    <dbReference type="NCBI Taxonomy" id="361581"/>
    <lineage>
        <taxon>Bacteria</taxon>
        <taxon>Pseudomonadati</taxon>
        <taxon>Bacteroidota</taxon>
        <taxon>Flavobacteriia</taxon>
        <taxon>Flavobacteriales</taxon>
        <taxon>Flavobacteriaceae</taxon>
        <taxon>Tenacibaculum</taxon>
    </lineage>
</organism>
<dbReference type="InterPro" id="IPR025058">
    <property type="entry name" value="DUF3995"/>
</dbReference>
<feature type="transmembrane region" description="Helical" evidence="1">
    <location>
        <begin position="50"/>
        <end position="68"/>
    </location>
</feature>
<feature type="transmembrane region" description="Helical" evidence="1">
    <location>
        <begin position="80"/>
        <end position="100"/>
    </location>
</feature>
<gene>
    <name evidence="3" type="ORF">CSC81_02520</name>
    <name evidence="2" type="ORF">Q8W23_02915</name>
</gene>
<keyword evidence="1" id="KW-1133">Transmembrane helix</keyword>
<sequence length="142" mass="15823">MIHFLGVICVLILFSISLIHVYWAFGGTLWVDAVIPTKTANEKAMNPPKALTFVVAIVVGAFAVVYAEKTQLFTLPSMPTWLQNYGLYVVASIFIIRAIGDFKYVGFFKKVKATEFAINDTKYFSPLCLFLGVVGLLMAFLR</sequence>
<feature type="transmembrane region" description="Helical" evidence="1">
    <location>
        <begin position="123"/>
        <end position="141"/>
    </location>
</feature>
<evidence type="ECO:0000313" key="3">
    <source>
        <dbReference type="EMBL" id="PHN98382.1"/>
    </source>
</evidence>
<comment type="caution">
    <text evidence="3">The sequence shown here is derived from an EMBL/GenBank/DDBJ whole genome shotgun (WGS) entry which is preliminary data.</text>
</comment>
<evidence type="ECO:0000313" key="5">
    <source>
        <dbReference type="Proteomes" id="UP001242342"/>
    </source>
</evidence>
<dbReference type="RefSeq" id="WP_099214203.1">
    <property type="nucleotide sequence ID" value="NZ_JAUYVU010000002.1"/>
</dbReference>
<reference evidence="3 4" key="1">
    <citation type="journal article" date="2016" name="Nat. Commun.">
        <title>Microbial interactions lead to rapid micro-scale successions on model marine particles.</title>
        <authorList>
            <person name="Datta M.S."/>
            <person name="Sliwerska E."/>
            <person name="Gore J."/>
            <person name="Polz M.F."/>
            <person name="Cordero O.X."/>
        </authorList>
    </citation>
    <scope>NUCLEOTIDE SEQUENCE [LARGE SCALE GENOMIC DNA]</scope>
    <source>
        <strain evidence="3 4">4G03</strain>
    </source>
</reference>
<evidence type="ECO:0000313" key="2">
    <source>
        <dbReference type="EMBL" id="MDP2540419.1"/>
    </source>
</evidence>
<keyword evidence="1" id="KW-0472">Membrane</keyword>
<reference evidence="3" key="2">
    <citation type="submission" date="2017-10" db="EMBL/GenBank/DDBJ databases">
        <authorList>
            <person name="Enke T.N."/>
            <person name="Cordero O.X."/>
        </authorList>
    </citation>
    <scope>NUCLEOTIDE SEQUENCE</scope>
    <source>
        <strain evidence="3">4G03</strain>
    </source>
</reference>
<accession>A0A2G1BWF7</accession>
<keyword evidence="1" id="KW-0812">Transmembrane</keyword>
<dbReference type="EMBL" id="PDUU01000003">
    <property type="protein sequence ID" value="PHN98382.1"/>
    <property type="molecule type" value="Genomic_DNA"/>
</dbReference>
<evidence type="ECO:0000313" key="4">
    <source>
        <dbReference type="Proteomes" id="UP000222163"/>
    </source>
</evidence>
<dbReference type="AlphaFoldDB" id="A0A2G1BWF7"/>
<keyword evidence="5" id="KW-1185">Reference proteome</keyword>
<name>A0A2G1BWF7_9FLAO</name>
<reference evidence="2 5" key="3">
    <citation type="submission" date="2023-07" db="EMBL/GenBank/DDBJ databases">
        <title>Genome content predicts the carbon catabolic preferences of heterotrophic bacteria.</title>
        <authorList>
            <person name="Gralka M."/>
        </authorList>
    </citation>
    <scope>NUCLEOTIDE SEQUENCE [LARGE SCALE GENOMIC DNA]</scope>
    <source>
        <strain evidence="2 5">4G03</strain>
    </source>
</reference>